<dbReference type="GO" id="GO:0008976">
    <property type="term" value="F:polyphosphate kinase activity"/>
    <property type="evidence" value="ECO:0007669"/>
    <property type="project" value="UniProtKB-UniRule"/>
</dbReference>
<dbReference type="Pfam" id="PF13089">
    <property type="entry name" value="PP_kinase_N"/>
    <property type="match status" value="1"/>
</dbReference>
<evidence type="ECO:0000259" key="9">
    <source>
        <dbReference type="Pfam" id="PF13089"/>
    </source>
</evidence>
<feature type="binding site" evidence="6">
    <location>
        <position position="486"/>
    </location>
    <ligand>
        <name>ATP</name>
        <dbReference type="ChEBI" id="CHEBI:30616"/>
    </ligand>
</feature>
<dbReference type="Pfam" id="PF13090">
    <property type="entry name" value="PP_kinase_C"/>
    <property type="match status" value="1"/>
</dbReference>
<dbReference type="GO" id="GO:0046872">
    <property type="term" value="F:metal ion binding"/>
    <property type="evidence" value="ECO:0007669"/>
    <property type="project" value="UniProtKB-KW"/>
</dbReference>
<dbReference type="InterPro" id="IPR036830">
    <property type="entry name" value="PP_kinase_middle_dom_sf"/>
</dbReference>
<feature type="binding site" evidence="6">
    <location>
        <position position="422"/>
    </location>
    <ligand>
        <name>Mg(2+)</name>
        <dbReference type="ChEBI" id="CHEBI:18420"/>
    </ligand>
</feature>
<feature type="domain" description="Polyphosphate kinase C-terminal" evidence="11">
    <location>
        <begin position="347"/>
        <end position="513"/>
    </location>
</feature>
<dbReference type="SUPFAM" id="SSF140356">
    <property type="entry name" value="PPK N-terminal domain-like"/>
    <property type="match status" value="1"/>
</dbReference>
<evidence type="ECO:0000256" key="5">
    <source>
        <dbReference type="ARBA" id="ARBA00022840"/>
    </source>
</evidence>
<gene>
    <name evidence="6 12" type="primary">ppk</name>
    <name evidence="12" type="ORF">SPIRO4BDMA_50503</name>
</gene>
<evidence type="ECO:0000256" key="1">
    <source>
        <dbReference type="ARBA" id="ARBA00022553"/>
    </source>
</evidence>
<comment type="similarity">
    <text evidence="6 7">Belongs to the polyphosphate kinase 1 (PPK1) family.</text>
</comment>
<comment type="cofactor">
    <cofactor evidence="6">
        <name>Mg(2+)</name>
        <dbReference type="ChEBI" id="CHEBI:18420"/>
    </cofactor>
</comment>
<dbReference type="Gene3D" id="3.30.1840.10">
    <property type="entry name" value="Polyphosphate kinase middle domain"/>
    <property type="match status" value="1"/>
</dbReference>
<keyword evidence="6" id="KW-0479">Metal-binding</keyword>
<feature type="domain" description="Polyphosphate kinase C-terminal" evidence="10">
    <location>
        <begin position="522"/>
        <end position="683"/>
    </location>
</feature>
<dbReference type="InterPro" id="IPR024953">
    <property type="entry name" value="PP_kinase_middle"/>
</dbReference>
<evidence type="ECO:0000256" key="3">
    <source>
        <dbReference type="ARBA" id="ARBA00022741"/>
    </source>
</evidence>
<comment type="function">
    <text evidence="6 7">Catalyzes the reversible transfer of the terminal phosphate of ATP to form a long-chain polyphosphate (polyP).</text>
</comment>
<feature type="domain" description="Polyphosphate kinase middle" evidence="8">
    <location>
        <begin position="123"/>
        <end position="314"/>
    </location>
</feature>
<dbReference type="Gene3D" id="3.30.870.10">
    <property type="entry name" value="Endonuclease Chain A"/>
    <property type="match status" value="2"/>
</dbReference>
<feature type="binding site" evidence="6">
    <location>
        <position position="610"/>
    </location>
    <ligand>
        <name>ATP</name>
        <dbReference type="ChEBI" id="CHEBI:30616"/>
    </ligand>
</feature>
<dbReference type="InterPro" id="IPR041108">
    <property type="entry name" value="PP_kinase_C_1"/>
</dbReference>
<dbReference type="InterPro" id="IPR025198">
    <property type="entry name" value="PPK_N_dom"/>
</dbReference>
<dbReference type="Gene3D" id="1.20.58.310">
    <property type="entry name" value="Polyphosphate kinase N-terminal domain"/>
    <property type="match status" value="1"/>
</dbReference>
<comment type="PTM">
    <text evidence="6 7">An intermediate of this reaction is the autophosphorylated ppk in which a phosphate is covalently linked to a histidine residue through a N-P bond.</text>
</comment>
<dbReference type="InterPro" id="IPR003414">
    <property type="entry name" value="PP_kinase"/>
</dbReference>
<comment type="catalytic activity">
    <reaction evidence="6 7">
        <text>[phosphate](n) + ATP = [phosphate](n+1) + ADP</text>
        <dbReference type="Rhea" id="RHEA:19573"/>
        <dbReference type="Rhea" id="RHEA-COMP:9859"/>
        <dbReference type="Rhea" id="RHEA-COMP:14280"/>
        <dbReference type="ChEBI" id="CHEBI:16838"/>
        <dbReference type="ChEBI" id="CHEBI:30616"/>
        <dbReference type="ChEBI" id="CHEBI:456216"/>
        <dbReference type="EC" id="2.7.4.1"/>
    </reaction>
</comment>
<evidence type="ECO:0000256" key="2">
    <source>
        <dbReference type="ARBA" id="ARBA00022679"/>
    </source>
</evidence>
<dbReference type="SUPFAM" id="SSF143724">
    <property type="entry name" value="PHP14-like"/>
    <property type="match status" value="1"/>
</dbReference>
<dbReference type="GO" id="GO:0005524">
    <property type="term" value="F:ATP binding"/>
    <property type="evidence" value="ECO:0007669"/>
    <property type="project" value="UniProtKB-KW"/>
</dbReference>
<dbReference type="GO" id="GO:0009358">
    <property type="term" value="C:polyphosphate kinase complex"/>
    <property type="evidence" value="ECO:0007669"/>
    <property type="project" value="InterPro"/>
</dbReference>
<dbReference type="Pfam" id="PF02503">
    <property type="entry name" value="PP_kinase"/>
    <property type="match status" value="1"/>
</dbReference>
<protein>
    <recommendedName>
        <fullName evidence="6 7">Polyphosphate kinase</fullName>
        <ecNumber evidence="6 7">2.7.4.1</ecNumber>
    </recommendedName>
    <alternativeName>
        <fullName evidence="6">ATP-polyphosphate phosphotransferase</fullName>
    </alternativeName>
    <alternativeName>
        <fullName evidence="6">Polyphosphoric acid kinase</fullName>
    </alternativeName>
</protein>
<dbReference type="GO" id="GO:0006799">
    <property type="term" value="P:polyphosphate biosynthetic process"/>
    <property type="evidence" value="ECO:0007669"/>
    <property type="project" value="UniProtKB-UniRule"/>
</dbReference>
<feature type="binding site" evidence="6">
    <location>
        <position position="391"/>
    </location>
    <ligand>
        <name>Mg(2+)</name>
        <dbReference type="ChEBI" id="CHEBI:18420"/>
    </ligand>
</feature>
<dbReference type="PIRSF" id="PIRSF015589">
    <property type="entry name" value="PP_kinase"/>
    <property type="match status" value="1"/>
</dbReference>
<dbReference type="NCBIfam" id="NF003921">
    <property type="entry name" value="PRK05443.2-2"/>
    <property type="match status" value="1"/>
</dbReference>
<dbReference type="EMBL" id="FWDO01000005">
    <property type="protein sequence ID" value="SLM18988.1"/>
    <property type="molecule type" value="Genomic_DNA"/>
</dbReference>
<dbReference type="SUPFAM" id="SSF56024">
    <property type="entry name" value="Phospholipase D/nuclease"/>
    <property type="match status" value="2"/>
</dbReference>
<feature type="binding site" evidence="6">
    <location>
        <position position="44"/>
    </location>
    <ligand>
        <name>ATP</name>
        <dbReference type="ChEBI" id="CHEBI:30616"/>
    </ligand>
</feature>
<reference evidence="12" key="1">
    <citation type="submission" date="2017-02" db="EMBL/GenBank/DDBJ databases">
        <authorList>
            <person name="Regsiter A."/>
            <person name="William W."/>
        </authorList>
    </citation>
    <scope>NUCLEOTIDE SEQUENCE</scope>
    <source>
        <strain evidence="12">BdmA 4</strain>
    </source>
</reference>
<feature type="domain" description="Polyphosphate kinase N-terminal" evidence="9">
    <location>
        <begin position="7"/>
        <end position="111"/>
    </location>
</feature>
<dbReference type="InterPro" id="IPR036832">
    <property type="entry name" value="PPK_N_dom_sf"/>
</dbReference>
<evidence type="ECO:0000256" key="6">
    <source>
        <dbReference type="HAMAP-Rule" id="MF_00347"/>
    </source>
</evidence>
<evidence type="ECO:0000256" key="7">
    <source>
        <dbReference type="RuleBase" id="RU003800"/>
    </source>
</evidence>
<name>A0A3P3XRS1_9SPIR</name>
<dbReference type="PANTHER" id="PTHR30218:SF0">
    <property type="entry name" value="POLYPHOSPHATE KINASE"/>
    <property type="match status" value="1"/>
</dbReference>
<sequence>MNKLPTMNRELSWLDYNARVLAEGLKPSTPLLENLGFMRIFASNLDEFFMVRVAAVKAAAQIGQTNEEWAGMDPQTLLKAINQKVQAHYDMLYKHLHATVLPGLAGHGIQLISEKAWTSREWRYLERFFMENVYPLLTPLRLEPRMELRREQDYFPSTGSLQVHVAFRLEEDGSIAVVQVPKNLDRFIVLPQRLSIEPEPATSQPQENVLRLALLEDVILAFGSKLFAGLKVLHGIIFKVNRDADFSVDEDRDDDFLTAMEEVLAGRQNSTPVRMVYSGEDQILLGALMQSLSLEPLDVYHVEWLIDLGRAMELCDPEFYRVHGITPDPSLFFPLWKPARTFDEKGSIFDWIDEHDRFVNLPYESFDVVQRFVEESASDPSVLGIKITLYRTSGMNSPIVHALAKAARSGKQVVVVLELKARFDEEKNISWAAELEQAGAIVTFGVARLKVHAKAALVIRRRQDGSIARYLHLSTGNYNEKTARSYVDFSLFTANPSLCTDIALFFNILTGYSSIQSLSLIAVSPFDLKERIIALIDREAAQSSLESPGCIIAKLNSLSDPDIIGALYRASAKGVQIKLNVRGVCTLVAGLPGVSETIEVRSVLGRNLEHGRMLYFRNGGSEELYLSSADWLNRNMKKRIELLFPVLDSEIKARCKDILSAYFSDNTHSYKLEQNGDWTNLSLTRRPEEPAICVQEKLFKMARKAVRNEEDRQEILQVRRSKGKFFEPGTIS</sequence>
<dbReference type="NCBIfam" id="TIGR03705">
    <property type="entry name" value="poly_P_kin"/>
    <property type="match status" value="1"/>
</dbReference>
<keyword evidence="3 6" id="KW-0547">Nucleotide-binding</keyword>
<dbReference type="PANTHER" id="PTHR30218">
    <property type="entry name" value="POLYPHOSPHATE KINASE"/>
    <property type="match status" value="1"/>
</dbReference>
<feature type="active site" description="Phosphohistidine intermediate" evidence="6">
    <location>
        <position position="452"/>
    </location>
</feature>
<evidence type="ECO:0000259" key="8">
    <source>
        <dbReference type="Pfam" id="PF02503"/>
    </source>
</evidence>
<proteinExistence type="inferred from homology"/>
<evidence type="ECO:0000259" key="10">
    <source>
        <dbReference type="Pfam" id="PF13090"/>
    </source>
</evidence>
<keyword evidence="4 6" id="KW-0418">Kinase</keyword>
<evidence type="ECO:0000259" key="11">
    <source>
        <dbReference type="Pfam" id="PF17941"/>
    </source>
</evidence>
<keyword evidence="5 6" id="KW-0067">ATP-binding</keyword>
<dbReference type="AlphaFoldDB" id="A0A3P3XRS1"/>
<dbReference type="HAMAP" id="MF_00347">
    <property type="entry name" value="Polyphosphate_kinase"/>
    <property type="match status" value="1"/>
</dbReference>
<accession>A0A3P3XRS1</accession>
<feature type="binding site" evidence="6">
    <location>
        <position position="582"/>
    </location>
    <ligand>
        <name>ATP</name>
        <dbReference type="ChEBI" id="CHEBI:30616"/>
    </ligand>
</feature>
<evidence type="ECO:0000256" key="4">
    <source>
        <dbReference type="ARBA" id="ARBA00022777"/>
    </source>
</evidence>
<keyword evidence="2 6" id="KW-0808">Transferase</keyword>
<dbReference type="Pfam" id="PF17941">
    <property type="entry name" value="PP_kinase_C_1"/>
    <property type="match status" value="1"/>
</dbReference>
<dbReference type="EC" id="2.7.4.1" evidence="6 7"/>
<dbReference type="InterPro" id="IPR025200">
    <property type="entry name" value="PPK_C_dom2"/>
</dbReference>
<organism evidence="12">
    <name type="scientific">uncultured spirochete</name>
    <dbReference type="NCBI Taxonomy" id="156406"/>
    <lineage>
        <taxon>Bacteria</taxon>
        <taxon>Pseudomonadati</taxon>
        <taxon>Spirochaetota</taxon>
        <taxon>Spirochaetia</taxon>
        <taxon>Spirochaetales</taxon>
        <taxon>environmental samples</taxon>
    </lineage>
</organism>
<evidence type="ECO:0000313" key="12">
    <source>
        <dbReference type="EMBL" id="SLM18988.1"/>
    </source>
</evidence>
<keyword evidence="1 6" id="KW-0597">Phosphoprotein</keyword>
<keyword evidence="6" id="KW-0460">Magnesium</keyword>